<dbReference type="Proteomes" id="UP000291020">
    <property type="component" value="Unassembled WGS sequence"/>
</dbReference>
<protein>
    <submittedName>
        <fullName evidence="1">Uncharacterized protein</fullName>
    </submittedName>
</protein>
<dbReference type="STRING" id="38772.ENSGAGP00000002808"/>
<proteinExistence type="predicted"/>
<dbReference type="Ensembl" id="ENSGAGT00000003211.1">
    <property type="protein sequence ID" value="ENSGAGP00000002808.1"/>
    <property type="gene ID" value="ENSGAGG00000002224.1"/>
</dbReference>
<reference evidence="2" key="1">
    <citation type="journal article" date="2017" name="PLoS ONE">
        <title>The Agassiz's desert tortoise genome provides a resource for the conservation of a threatened species.</title>
        <authorList>
            <person name="Tollis M."/>
            <person name="DeNardo D.F."/>
            <person name="Cornelius J.A."/>
            <person name="Dolby G.A."/>
            <person name="Edwards T."/>
            <person name="Henen B.T."/>
            <person name="Karl A.E."/>
            <person name="Murphy R.W."/>
            <person name="Kusumi K."/>
        </authorList>
    </citation>
    <scope>NUCLEOTIDE SEQUENCE [LARGE SCALE GENOMIC DNA]</scope>
</reference>
<evidence type="ECO:0000313" key="2">
    <source>
        <dbReference type="Proteomes" id="UP000291020"/>
    </source>
</evidence>
<accession>A0A452GM99</accession>
<dbReference type="PANTHER" id="PTHR12138">
    <property type="entry name" value="PRIMATE-EXPANDED PROTEIN FAMILY"/>
    <property type="match status" value="1"/>
</dbReference>
<dbReference type="PRINTS" id="PR02045">
    <property type="entry name" value="F138DOMAIN"/>
</dbReference>
<reference evidence="1" key="3">
    <citation type="submission" date="2025-09" db="UniProtKB">
        <authorList>
            <consortium name="Ensembl"/>
        </authorList>
    </citation>
    <scope>IDENTIFICATION</scope>
</reference>
<name>A0A452GM99_9SAUR</name>
<dbReference type="AlphaFoldDB" id="A0A452GM99"/>
<reference evidence="1" key="2">
    <citation type="submission" date="2025-08" db="UniProtKB">
        <authorList>
            <consortium name="Ensembl"/>
        </authorList>
    </citation>
    <scope>IDENTIFICATION</scope>
</reference>
<evidence type="ECO:0000313" key="1">
    <source>
        <dbReference type="Ensembl" id="ENSGAGP00000002808.1"/>
    </source>
</evidence>
<dbReference type="PANTHER" id="PTHR12138:SF162">
    <property type="entry name" value="CHROMOSOME UNDETERMINED SCAFFOLD_275, WHOLE GENOME SHOTGUN SEQUENCE"/>
    <property type="match status" value="1"/>
</dbReference>
<sequence>SFFLSFLFFLSSFLPSFLPSFLSFFLFQCNGAILAHRTFRLPGSSASPASASRLAGITGSRHAVSLHVAQAGLQLPTSCDAPTSASRSAGMTGVSHRARPVDSFHVYFTYEKRRIYVCK</sequence>
<organism evidence="1 2">
    <name type="scientific">Gopherus agassizii</name>
    <name type="common">Agassiz's desert tortoise</name>
    <dbReference type="NCBI Taxonomy" id="38772"/>
    <lineage>
        <taxon>Eukaryota</taxon>
        <taxon>Metazoa</taxon>
        <taxon>Chordata</taxon>
        <taxon>Craniata</taxon>
        <taxon>Vertebrata</taxon>
        <taxon>Euteleostomi</taxon>
        <taxon>Archelosauria</taxon>
        <taxon>Testudinata</taxon>
        <taxon>Testudines</taxon>
        <taxon>Cryptodira</taxon>
        <taxon>Durocryptodira</taxon>
        <taxon>Testudinoidea</taxon>
        <taxon>Testudinidae</taxon>
        <taxon>Gopherus</taxon>
    </lineage>
</organism>
<keyword evidence="2" id="KW-1185">Reference proteome</keyword>